<dbReference type="AlphaFoldDB" id="A0A412KKJ1"/>
<reference evidence="1 2" key="1">
    <citation type="submission" date="2018-08" db="EMBL/GenBank/DDBJ databases">
        <title>A genome reference for cultivated species of the human gut microbiota.</title>
        <authorList>
            <person name="Zou Y."/>
            <person name="Xue W."/>
            <person name="Luo G."/>
        </authorList>
    </citation>
    <scope>NUCLEOTIDE SEQUENCE [LARGE SCALE GENOMIC DNA]</scope>
    <source>
        <strain evidence="1 2">AF21-25</strain>
    </source>
</reference>
<sequence length="102" mass="11717">MAAELLSLLWNTDNSRSFCPSFRSWRISQRLPIYRMYPICLILRRRSIAPLSLSKSRGLFCDMERKRGKRSNTALLYSALNVRIALISFACSLSRISSSTPK</sequence>
<gene>
    <name evidence="1" type="ORF">DWX78_11470</name>
</gene>
<evidence type="ECO:0000313" key="2">
    <source>
        <dbReference type="Proteomes" id="UP000285981"/>
    </source>
</evidence>
<evidence type="ECO:0000313" key="1">
    <source>
        <dbReference type="EMBL" id="RGS69218.1"/>
    </source>
</evidence>
<proteinExistence type="predicted"/>
<protein>
    <submittedName>
        <fullName evidence="1">Uncharacterized protein</fullName>
    </submittedName>
</protein>
<dbReference type="EMBL" id="QRVU01000061">
    <property type="protein sequence ID" value="RGS69218.1"/>
    <property type="molecule type" value="Genomic_DNA"/>
</dbReference>
<accession>A0A412KKJ1</accession>
<comment type="caution">
    <text evidence="1">The sequence shown here is derived from an EMBL/GenBank/DDBJ whole genome shotgun (WGS) entry which is preliminary data.</text>
</comment>
<name>A0A412KKJ1_9FIRM</name>
<organism evidence="1 2">
    <name type="scientific">Dorea formicigenerans</name>
    <dbReference type="NCBI Taxonomy" id="39486"/>
    <lineage>
        <taxon>Bacteria</taxon>
        <taxon>Bacillati</taxon>
        <taxon>Bacillota</taxon>
        <taxon>Clostridia</taxon>
        <taxon>Lachnospirales</taxon>
        <taxon>Lachnospiraceae</taxon>
        <taxon>Dorea</taxon>
    </lineage>
</organism>
<dbReference type="Proteomes" id="UP000285981">
    <property type="component" value="Unassembled WGS sequence"/>
</dbReference>